<dbReference type="HOGENOM" id="CLU_2245658_0_0_6"/>
<evidence type="ECO:0000313" key="1">
    <source>
        <dbReference type="EMBL" id="ACS84180.1"/>
    </source>
</evidence>
<dbReference type="KEGG" id="dda:Dd703_0366"/>
<accession>C6C835</accession>
<keyword evidence="2" id="KW-1185">Reference proteome</keyword>
<reference evidence="1" key="1">
    <citation type="submission" date="2009-06" db="EMBL/GenBank/DDBJ databases">
        <title>Complete sequence of Dickeya dadantii Ech703.</title>
        <authorList>
            <consortium name="US DOE Joint Genome Institute"/>
            <person name="Lucas S."/>
            <person name="Copeland A."/>
            <person name="Lapidus A."/>
            <person name="Glavina del Rio T."/>
            <person name="Dalin E."/>
            <person name="Tice H."/>
            <person name="Bruce D."/>
            <person name="Goodwin L."/>
            <person name="Pitluck S."/>
            <person name="Chertkov O."/>
            <person name="Brettin T."/>
            <person name="Detter J.C."/>
            <person name="Han C."/>
            <person name="Larimer F."/>
            <person name="Land M."/>
            <person name="Hauser L."/>
            <person name="Kyrpides N."/>
            <person name="Mikhailova N."/>
            <person name="Balakrishnan V."/>
            <person name="Glasner J."/>
            <person name="Perna N.T."/>
        </authorList>
    </citation>
    <scope>NUCLEOTIDE SEQUENCE [LARGE SCALE GENOMIC DNA]</scope>
    <source>
        <strain evidence="1">Ech703</strain>
    </source>
</reference>
<dbReference type="EMBL" id="CP001654">
    <property type="protein sequence ID" value="ACS84180.1"/>
    <property type="molecule type" value="Genomic_DNA"/>
</dbReference>
<protein>
    <submittedName>
        <fullName evidence="1">Uncharacterized protein</fullName>
    </submittedName>
</protein>
<gene>
    <name evidence="1" type="ordered locus">Dd703_0366</name>
</gene>
<name>C6C835_MUSP7</name>
<evidence type="ECO:0000313" key="2">
    <source>
        <dbReference type="Proteomes" id="UP000002734"/>
    </source>
</evidence>
<dbReference type="STRING" id="579405.Dd703_0366"/>
<sequence>MTMPSLEMPKVLAFVAGVGSSNRTTAGAQQVRVSFPQPLAAGVTPVVAVTPLQGSEYAPGSIPDTFALTITGINNTGFTVNIWRVDNGGKGWGQNLRLSCLISA</sequence>
<dbReference type="AlphaFoldDB" id="C6C835"/>
<proteinExistence type="predicted"/>
<organism evidence="1 2">
    <name type="scientific">Musicola paradisiaca (strain Ech703)</name>
    <name type="common">Dickeya paradisiaca</name>
    <name type="synonym">Dickeya dadantii</name>
    <dbReference type="NCBI Taxonomy" id="579405"/>
    <lineage>
        <taxon>Bacteria</taxon>
        <taxon>Pseudomonadati</taxon>
        <taxon>Pseudomonadota</taxon>
        <taxon>Gammaproteobacteria</taxon>
        <taxon>Enterobacterales</taxon>
        <taxon>Pectobacteriaceae</taxon>
        <taxon>Musicola</taxon>
    </lineage>
</organism>
<dbReference type="RefSeq" id="WP_012764003.1">
    <property type="nucleotide sequence ID" value="NC_012880.1"/>
</dbReference>
<dbReference type="Proteomes" id="UP000002734">
    <property type="component" value="Chromosome"/>
</dbReference>